<dbReference type="PANTHER" id="PTHR19282">
    <property type="entry name" value="TETRASPANIN"/>
    <property type="match status" value="1"/>
</dbReference>
<dbReference type="DrugCentral" id="Q6RY99"/>
<dbReference type="AlphaFoldDB" id="Q6RY99"/>
<dbReference type="Pfam" id="PF00335">
    <property type="entry name" value="Tetraspanin"/>
    <property type="match status" value="1"/>
</dbReference>
<dbReference type="GO" id="GO:0016020">
    <property type="term" value="C:membrane"/>
    <property type="evidence" value="ECO:0007669"/>
    <property type="project" value="UniProtKB-SubCell"/>
</dbReference>
<keyword evidence="5 6" id="KW-0472">Membrane</keyword>
<dbReference type="EMBL" id="AY485933">
    <property type="protein sequence ID" value="AAR24072.1"/>
    <property type="molecule type" value="mRNA"/>
</dbReference>
<dbReference type="PRINTS" id="PR00259">
    <property type="entry name" value="TMFOUR"/>
</dbReference>
<name>Q6RY99_RAT</name>
<feature type="transmembrane region" description="Helical" evidence="6">
    <location>
        <begin position="102"/>
        <end position="124"/>
    </location>
</feature>
<dbReference type="BindingDB" id="Q6RY99"/>
<organism evidence="7">
    <name type="scientific">Rattus norvegicus</name>
    <name type="common">Rat</name>
    <dbReference type="NCBI Taxonomy" id="10116"/>
    <lineage>
        <taxon>Eukaryota</taxon>
        <taxon>Metazoa</taxon>
        <taxon>Chordata</taxon>
        <taxon>Craniata</taxon>
        <taxon>Vertebrata</taxon>
        <taxon>Euteleostomi</taxon>
        <taxon>Mammalia</taxon>
        <taxon>Eutheria</taxon>
        <taxon>Euarchontoglires</taxon>
        <taxon>Glires</taxon>
        <taxon>Rodentia</taxon>
        <taxon>Myomorpha</taxon>
        <taxon>Muroidea</taxon>
        <taxon>Muridae</taxon>
        <taxon>Murinae</taxon>
        <taxon>Rattus</taxon>
    </lineage>
</organism>
<keyword evidence="7" id="KW-0675">Receptor</keyword>
<dbReference type="CDD" id="cd03159">
    <property type="entry name" value="TM4SF9_like_LEL"/>
    <property type="match status" value="1"/>
</dbReference>
<evidence type="ECO:0000313" key="7">
    <source>
        <dbReference type="EMBL" id="AAR24072.1"/>
    </source>
</evidence>
<evidence type="ECO:0000256" key="5">
    <source>
        <dbReference type="ARBA" id="ARBA00023136"/>
    </source>
</evidence>
<accession>Q6RY99</accession>
<dbReference type="InterPro" id="IPR008952">
    <property type="entry name" value="Tetraspanin_EC2_sf"/>
</dbReference>
<evidence type="ECO:0000256" key="3">
    <source>
        <dbReference type="ARBA" id="ARBA00022692"/>
    </source>
</evidence>
<comment type="subcellular location">
    <subcellularLocation>
        <location evidence="1">Membrane</location>
        <topology evidence="1">Multi-pass membrane protein</topology>
    </subcellularLocation>
</comment>
<dbReference type="InterPro" id="IPR018499">
    <property type="entry name" value="Tetraspanin/Peripherin"/>
</dbReference>
<keyword evidence="3 6" id="KW-0812">Transmembrane</keyword>
<sequence length="512" mass="56147">MRAAAAGLGPGRLHAWAARRGLGRFPARVPRAAGGRSPCPASISNSRTLRLAAAGNTFCLASTLSSGCWEPCSWPSASGPGVRRAFFPTSQGGQIQGGLDPVWLFVVIGGIMSVLGFAGCIGALRENTFLLKFFSVFLGLIFFLELAAGILAFVFKDWIRDQLNLFINNNVKAYRDDIDLQNLIDFAQEYWSCCGARGPNDWNLNIRTSTALTSNPSRERCGVPFFCWVRTLRKTSQYPCGYTSAQTELEHKIHLHQSWWPFEKWLKKPDGWPGLGAIASFKMGIAGPNPRSTSRQERPTGKLPGVMATCLAHRAVVGASKDALPHSQWQGLWDVCYDLSPRLCEHGTQEATEAGLGLNWGCTGAGLGLFTTELCVWGVHMCVCVCVCVCVRVCLCLCVRVRGMHVCALVSTPGVSTPLLVRWWPFQSFKGDGARRVGHVPASPSLLWDVSLCGLGACCLRPLHIHHDLEPAWSSPWPQCHSLEMGPRILSVSLSRLPLRTHTWQDGYERLN</sequence>
<dbReference type="PROSITE" id="PS00421">
    <property type="entry name" value="TM4_1"/>
    <property type="match status" value="1"/>
</dbReference>
<dbReference type="ChEMBL" id="CHEMBL3558"/>
<evidence type="ECO:0000256" key="1">
    <source>
        <dbReference type="ARBA" id="ARBA00004141"/>
    </source>
</evidence>
<dbReference type="Gene3D" id="1.10.1450.10">
    <property type="entry name" value="Tetraspanin"/>
    <property type="match status" value="1"/>
</dbReference>
<dbReference type="PANTHER" id="PTHR19282:SF470">
    <property type="entry name" value="TETRASPANIN-17"/>
    <property type="match status" value="1"/>
</dbReference>
<dbReference type="SUPFAM" id="SSF48652">
    <property type="entry name" value="Tetraspanin"/>
    <property type="match status" value="1"/>
</dbReference>
<comment type="similarity">
    <text evidence="2">Belongs to the tetraspanin (TM4SF) family.</text>
</comment>
<feature type="transmembrane region" description="Helical" evidence="6">
    <location>
        <begin position="130"/>
        <end position="155"/>
    </location>
</feature>
<evidence type="ECO:0000256" key="6">
    <source>
        <dbReference type="SAM" id="Phobius"/>
    </source>
</evidence>
<proteinExistence type="evidence at transcript level"/>
<reference evidence="7" key="1">
    <citation type="journal article" date="2004" name="FASEB J.">
        <title>Cloning and characterization of a rat brain receptor that binds the endogenous neuromodulator gamma-hydroxybutyrate.</title>
        <authorList>
            <person name="Andriamampandry C."/>
            <person name="Taleb O."/>
            <person name="Viry S."/>
            <person name="Muller C."/>
            <person name="Humbert J.P."/>
            <person name="Gobaille S."/>
            <person name="Aunis D."/>
            <person name="Maitre M."/>
        </authorList>
    </citation>
    <scope>NUCLEOTIDE SEQUENCE</scope>
    <source>
        <strain evidence="7">Wistar</strain>
        <tissue evidence="7">Hippocampus</tissue>
    </source>
</reference>
<keyword evidence="4 6" id="KW-1133">Transmembrane helix</keyword>
<evidence type="ECO:0000256" key="4">
    <source>
        <dbReference type="ARBA" id="ARBA00022989"/>
    </source>
</evidence>
<evidence type="ECO:0000256" key="2">
    <source>
        <dbReference type="ARBA" id="ARBA00006840"/>
    </source>
</evidence>
<protein>
    <submittedName>
        <fullName evidence="7">Gamma-hydroxybutyrate receptor</fullName>
    </submittedName>
</protein>
<dbReference type="InterPro" id="IPR018503">
    <property type="entry name" value="Tetraspanin_CS"/>
</dbReference>